<dbReference type="EMBL" id="SSOP01000068">
    <property type="protein sequence ID" value="KAB5592330.1"/>
    <property type="molecule type" value="Genomic_DNA"/>
</dbReference>
<dbReference type="PANTHER" id="PTHR10237:SF15">
    <property type="entry name" value="LD37257P"/>
    <property type="match status" value="1"/>
</dbReference>
<gene>
    <name evidence="6" type="ORF">CTheo_4211</name>
</gene>
<dbReference type="InterPro" id="IPR002893">
    <property type="entry name" value="Znf_MYND"/>
</dbReference>
<organism evidence="6 7">
    <name type="scientific">Ceratobasidium theobromae</name>
    <dbReference type="NCBI Taxonomy" id="1582974"/>
    <lineage>
        <taxon>Eukaryota</taxon>
        <taxon>Fungi</taxon>
        <taxon>Dikarya</taxon>
        <taxon>Basidiomycota</taxon>
        <taxon>Agaricomycotina</taxon>
        <taxon>Agaricomycetes</taxon>
        <taxon>Cantharellales</taxon>
        <taxon>Ceratobasidiaceae</taxon>
        <taxon>Ceratobasidium</taxon>
    </lineage>
</organism>
<dbReference type="SUPFAM" id="SSF144232">
    <property type="entry name" value="HIT/MYND zinc finger-like"/>
    <property type="match status" value="1"/>
</dbReference>
<comment type="caution">
    <text evidence="6">The sequence shown here is derived from an EMBL/GenBank/DDBJ whole genome shotgun (WGS) entry which is preliminary data.</text>
</comment>
<proteinExistence type="predicted"/>
<dbReference type="GO" id="GO:0008270">
    <property type="term" value="F:zinc ion binding"/>
    <property type="evidence" value="ECO:0007669"/>
    <property type="project" value="UniProtKB-KW"/>
</dbReference>
<dbReference type="Gene3D" id="6.10.140.2220">
    <property type="match status" value="1"/>
</dbReference>
<evidence type="ECO:0000313" key="7">
    <source>
        <dbReference type="Proteomes" id="UP000383932"/>
    </source>
</evidence>
<dbReference type="PROSITE" id="PS50865">
    <property type="entry name" value="ZF_MYND_2"/>
    <property type="match status" value="1"/>
</dbReference>
<accession>A0A5N5QKR2</accession>
<keyword evidence="2 4" id="KW-0863">Zinc-finger</keyword>
<reference evidence="6 7" key="1">
    <citation type="journal article" date="2019" name="Fungal Biol. Biotechnol.">
        <title>Draft genome sequence of fastidious pathogen Ceratobasidium theobromae, which causes vascular-streak dieback in Theobroma cacao.</title>
        <authorList>
            <person name="Ali S.S."/>
            <person name="Asman A."/>
            <person name="Shao J."/>
            <person name="Firmansyah A.P."/>
            <person name="Susilo A.W."/>
            <person name="Rosmana A."/>
            <person name="McMahon P."/>
            <person name="Junaid M."/>
            <person name="Guest D."/>
            <person name="Kheng T.Y."/>
            <person name="Meinhardt L.W."/>
            <person name="Bailey B.A."/>
        </authorList>
    </citation>
    <scope>NUCLEOTIDE SEQUENCE [LARGE SCALE GENOMIC DNA]</scope>
    <source>
        <strain evidence="6 7">CT2</strain>
    </source>
</reference>
<evidence type="ECO:0000256" key="1">
    <source>
        <dbReference type="ARBA" id="ARBA00022723"/>
    </source>
</evidence>
<keyword evidence="3" id="KW-0862">Zinc</keyword>
<dbReference type="Proteomes" id="UP000383932">
    <property type="component" value="Unassembled WGS sequence"/>
</dbReference>
<dbReference type="Pfam" id="PF01753">
    <property type="entry name" value="zf-MYND"/>
    <property type="match status" value="1"/>
</dbReference>
<evidence type="ECO:0000259" key="5">
    <source>
        <dbReference type="PROSITE" id="PS50865"/>
    </source>
</evidence>
<dbReference type="AlphaFoldDB" id="A0A5N5QKR2"/>
<dbReference type="InterPro" id="IPR027974">
    <property type="entry name" value="DUF4470"/>
</dbReference>
<dbReference type="GO" id="GO:0005634">
    <property type="term" value="C:nucleus"/>
    <property type="evidence" value="ECO:0007669"/>
    <property type="project" value="TreeGrafter"/>
</dbReference>
<keyword evidence="7" id="KW-1185">Reference proteome</keyword>
<dbReference type="Pfam" id="PF14737">
    <property type="entry name" value="DUF4470"/>
    <property type="match status" value="1"/>
</dbReference>
<dbReference type="PROSITE" id="PS01360">
    <property type="entry name" value="ZF_MYND_1"/>
    <property type="match status" value="1"/>
</dbReference>
<dbReference type="PANTHER" id="PTHR10237">
    <property type="entry name" value="DEFORMED EPIDERMAL AUTOREGULATORY FACTOR 1 HOMOLOG SUPPRESSIN"/>
    <property type="match status" value="1"/>
</dbReference>
<evidence type="ECO:0000313" key="6">
    <source>
        <dbReference type="EMBL" id="KAB5592330.1"/>
    </source>
</evidence>
<dbReference type="InterPro" id="IPR024119">
    <property type="entry name" value="TF_DEAF-1"/>
</dbReference>
<feature type="domain" description="MYND-type" evidence="5">
    <location>
        <begin position="1127"/>
        <end position="1168"/>
    </location>
</feature>
<keyword evidence="1" id="KW-0479">Metal-binding</keyword>
<evidence type="ECO:0000256" key="4">
    <source>
        <dbReference type="PROSITE-ProRule" id="PRU00134"/>
    </source>
</evidence>
<dbReference type="OrthoDB" id="432970at2759"/>
<evidence type="ECO:0000256" key="2">
    <source>
        <dbReference type="ARBA" id="ARBA00022771"/>
    </source>
</evidence>
<dbReference type="GO" id="GO:0000981">
    <property type="term" value="F:DNA-binding transcription factor activity, RNA polymerase II-specific"/>
    <property type="evidence" value="ECO:0007669"/>
    <property type="project" value="TreeGrafter"/>
</dbReference>
<protein>
    <submittedName>
        <fullName evidence="6">MYND finger protein</fullName>
    </submittedName>
</protein>
<sequence length="1175" mass="131119">MGINPATSLTQDLSPEQSADILLLGCGDPRHILYTVSTDVTCRNVPRQLDITCCDIEPAVLARNILLFSLLEDDTPSNHVWDIFYHFKLTEHAFGLVATQSRKLADLAASPQTWRESGYGSFLKMVDAASLSELRRYWNMYADFPDISSNRLEKLQAEQETLSNLMSGRAKTGMNAGASRSATVVWRQAMKPVNDQFAHYWEHGTTVTTNKDIKKTTKLNPTFCYSSLGETFKIYDSTFPQGYHFAPAFTPIEVDPAGPATNSAMIKAKQQFKASCVALQAFRSSNRITLRFFVGDALALCRALKIYAKTKTTNTQEFAAPWRATPIDLSENAASSPTPPELFDVIDCSLLASQLGLLNFLLACQPLLKTRPASQAVVYTDLPMQVGFSIDGFLERLCGSVPSIGILIGLVPRPYVSLFSSQSNTHELIISNDVTMYMERIAWVDPVGGDTHTYTEPSSTVCFEYPDIARMLFSVYRSMFYFDTVPSQEIDWSSDEELKILSSPHYSRETVAMLVAHAKSRVELVQDDKEANWWSAMTGVLGFIALHGEQYGMNNYFHDLQNHLRLLGVPFKAADERFELDVLATELFSGWKEVPPRIMCVVLIVPSDKLDLLRQDKTEPSPRLVCNFGHSNAGGVTMTHTSIQAVWGKCVPIPDSDGNYAIEEDPQGHRGQSDLVVSFWADAEMMAFNKVTVSLSLYKTPLVLKMYRKDLGASLDLFTATAADKERLLVLRERPMGSAQTQRSDRFEPQPYDPVTASGIKWQIKVVDDGPRCLVDSIVAHFPVTSSAARAELSKGAKVKVVQVGPCTLQLGWKKSTHILRFPYPLRGTDANARVTKTANAINVKVPVFKPVEAGGYPFNMFPIVWHTHFSPWNIHHLHIDRMPKIDVQQRDSLRWLLEHTTIQFSDRERVVQRSTHATQRRGSDVLVNVKESISVLIQDYVGIREGPQATFGLVDTKHGYFVFIFVGSLRLDLAGATVALDVALVPIHLEGAKLLDPGVTTLDALAQIMQIRTRPAEVVAWKQLLPSFVERCRTWSHRPDCRYKSTGQVPLSVNVEVNPLCACGQGIGFDAPEWQVPAWKGLLPFATRAVISPLFGVSYLEVIAGPAAKMHDVRKPISWGEPPDVCWQCGGLRLGKQLKRCQQCKKARYCSKECQELHWKAEHKLMCSKLASAR</sequence>
<evidence type="ECO:0000256" key="3">
    <source>
        <dbReference type="ARBA" id="ARBA00022833"/>
    </source>
</evidence>
<name>A0A5N5QKR2_9AGAM</name>